<keyword evidence="3" id="KW-0547">Nucleotide-binding</keyword>
<proteinExistence type="inferred from homology"/>
<dbReference type="GO" id="GO:0005737">
    <property type="term" value="C:cytoplasm"/>
    <property type="evidence" value="ECO:0007669"/>
    <property type="project" value="TreeGrafter"/>
</dbReference>
<dbReference type="PROSITE" id="PS51192">
    <property type="entry name" value="HELICASE_ATP_BIND_1"/>
    <property type="match status" value="1"/>
</dbReference>
<accession>A0A521CB10</accession>
<evidence type="ECO:0000259" key="14">
    <source>
        <dbReference type="PROSITE" id="PS51194"/>
    </source>
</evidence>
<evidence type="ECO:0000256" key="12">
    <source>
        <dbReference type="ARBA" id="ARBA00044550"/>
    </source>
</evidence>
<dbReference type="PANTHER" id="PTHR13710">
    <property type="entry name" value="DNA HELICASE RECQ FAMILY MEMBER"/>
    <property type="match status" value="1"/>
</dbReference>
<keyword evidence="2" id="KW-0479">Metal-binding</keyword>
<evidence type="ECO:0000256" key="3">
    <source>
        <dbReference type="ARBA" id="ARBA00022741"/>
    </source>
</evidence>
<evidence type="ECO:0000256" key="11">
    <source>
        <dbReference type="ARBA" id="ARBA00044535"/>
    </source>
</evidence>
<evidence type="ECO:0000256" key="1">
    <source>
        <dbReference type="ARBA" id="ARBA00005446"/>
    </source>
</evidence>
<dbReference type="InterPro" id="IPR036388">
    <property type="entry name" value="WH-like_DNA-bd_sf"/>
</dbReference>
<dbReference type="GO" id="GO:0043590">
    <property type="term" value="C:bacterial nucleoid"/>
    <property type="evidence" value="ECO:0007669"/>
    <property type="project" value="TreeGrafter"/>
</dbReference>
<dbReference type="InterPro" id="IPR001650">
    <property type="entry name" value="Helicase_C-like"/>
</dbReference>
<dbReference type="SUPFAM" id="SSF52540">
    <property type="entry name" value="P-loop containing nucleoside triphosphate hydrolases"/>
    <property type="match status" value="1"/>
</dbReference>
<comment type="similarity">
    <text evidence="1">Belongs to the helicase family. RecQ subfamily.</text>
</comment>
<evidence type="ECO:0000256" key="7">
    <source>
        <dbReference type="ARBA" id="ARBA00023125"/>
    </source>
</evidence>
<comment type="catalytic activity">
    <reaction evidence="9">
        <text>Couples ATP hydrolysis with the unwinding of duplex DNA by translocating in the 3'-5' direction.</text>
        <dbReference type="EC" id="5.6.2.4"/>
    </reaction>
</comment>
<keyword evidence="7" id="KW-0238">DNA-binding</keyword>
<evidence type="ECO:0000256" key="9">
    <source>
        <dbReference type="ARBA" id="ARBA00034617"/>
    </source>
</evidence>
<dbReference type="GO" id="GO:0003677">
    <property type="term" value="F:DNA binding"/>
    <property type="evidence" value="ECO:0007669"/>
    <property type="project" value="UniProtKB-KW"/>
</dbReference>
<evidence type="ECO:0000256" key="5">
    <source>
        <dbReference type="ARBA" id="ARBA00022806"/>
    </source>
</evidence>
<dbReference type="SMART" id="SM00490">
    <property type="entry name" value="HELICc"/>
    <property type="match status" value="1"/>
</dbReference>
<dbReference type="GO" id="GO:0005524">
    <property type="term" value="F:ATP binding"/>
    <property type="evidence" value="ECO:0007669"/>
    <property type="project" value="UniProtKB-KW"/>
</dbReference>
<dbReference type="Proteomes" id="UP000317593">
    <property type="component" value="Unassembled WGS sequence"/>
</dbReference>
<keyword evidence="5 15" id="KW-0347">Helicase</keyword>
<evidence type="ECO:0000256" key="8">
    <source>
        <dbReference type="ARBA" id="ARBA00023235"/>
    </source>
</evidence>
<dbReference type="Pfam" id="PF00270">
    <property type="entry name" value="DEAD"/>
    <property type="match status" value="1"/>
</dbReference>
<keyword evidence="8" id="KW-0413">Isomerase</keyword>
<dbReference type="PROSITE" id="PS51194">
    <property type="entry name" value="HELICASE_CTER"/>
    <property type="match status" value="1"/>
</dbReference>
<dbReference type="GO" id="GO:0043138">
    <property type="term" value="F:3'-5' DNA helicase activity"/>
    <property type="evidence" value="ECO:0007669"/>
    <property type="project" value="UniProtKB-EC"/>
</dbReference>
<dbReference type="AlphaFoldDB" id="A0A521CB10"/>
<dbReference type="GO" id="GO:0009378">
    <property type="term" value="F:four-way junction helicase activity"/>
    <property type="evidence" value="ECO:0007669"/>
    <property type="project" value="TreeGrafter"/>
</dbReference>
<dbReference type="EC" id="5.6.2.4" evidence="10"/>
<reference evidence="15 16" key="1">
    <citation type="submission" date="2017-05" db="EMBL/GenBank/DDBJ databases">
        <authorList>
            <person name="Varghese N."/>
            <person name="Submissions S."/>
        </authorList>
    </citation>
    <scope>NUCLEOTIDE SEQUENCE [LARGE SCALE GENOMIC DNA]</scope>
    <source>
        <strain evidence="15 16">DSM 21194</strain>
    </source>
</reference>
<dbReference type="Gene3D" id="3.40.50.300">
    <property type="entry name" value="P-loop containing nucleotide triphosphate hydrolases"/>
    <property type="match status" value="2"/>
</dbReference>
<dbReference type="Gene3D" id="1.10.10.10">
    <property type="entry name" value="Winged helix-like DNA-binding domain superfamily/Winged helix DNA-binding domain"/>
    <property type="match status" value="1"/>
</dbReference>
<evidence type="ECO:0000256" key="6">
    <source>
        <dbReference type="ARBA" id="ARBA00022840"/>
    </source>
</evidence>
<dbReference type="GO" id="GO:0030894">
    <property type="term" value="C:replisome"/>
    <property type="evidence" value="ECO:0007669"/>
    <property type="project" value="TreeGrafter"/>
</dbReference>
<dbReference type="PANTHER" id="PTHR13710:SF105">
    <property type="entry name" value="ATP-DEPENDENT DNA HELICASE Q1"/>
    <property type="match status" value="1"/>
</dbReference>
<dbReference type="InterPro" id="IPR004589">
    <property type="entry name" value="DNA_helicase_ATP-dep_RecQ"/>
</dbReference>
<feature type="domain" description="Helicase C-terminal" evidence="14">
    <location>
        <begin position="266"/>
        <end position="415"/>
    </location>
</feature>
<dbReference type="EMBL" id="FXTH01000005">
    <property type="protein sequence ID" value="SMO56596.1"/>
    <property type="molecule type" value="Genomic_DNA"/>
</dbReference>
<dbReference type="GO" id="GO:0046872">
    <property type="term" value="F:metal ion binding"/>
    <property type="evidence" value="ECO:0007669"/>
    <property type="project" value="UniProtKB-KW"/>
</dbReference>
<gene>
    <name evidence="15" type="ORF">SAMN06265218_105212</name>
</gene>
<evidence type="ECO:0000259" key="13">
    <source>
        <dbReference type="PROSITE" id="PS51192"/>
    </source>
</evidence>
<dbReference type="FunFam" id="3.40.50.300:FF:001389">
    <property type="entry name" value="ATP-dependent DNA helicase RecQ"/>
    <property type="match status" value="1"/>
</dbReference>
<evidence type="ECO:0000313" key="16">
    <source>
        <dbReference type="Proteomes" id="UP000317593"/>
    </source>
</evidence>
<dbReference type="InterPro" id="IPR027417">
    <property type="entry name" value="P-loop_NTPase"/>
</dbReference>
<dbReference type="InterPro" id="IPR011545">
    <property type="entry name" value="DEAD/DEAH_box_helicase_dom"/>
</dbReference>
<dbReference type="NCBIfam" id="TIGR00614">
    <property type="entry name" value="recQ_fam"/>
    <property type="match status" value="1"/>
</dbReference>
<evidence type="ECO:0000256" key="10">
    <source>
        <dbReference type="ARBA" id="ARBA00034808"/>
    </source>
</evidence>
<dbReference type="InterPro" id="IPR032284">
    <property type="entry name" value="RecQ_Zn-bd"/>
</dbReference>
<evidence type="ECO:0000256" key="4">
    <source>
        <dbReference type="ARBA" id="ARBA00022801"/>
    </source>
</evidence>
<name>A0A521CB10_9BACT</name>
<keyword evidence="16" id="KW-1185">Reference proteome</keyword>
<dbReference type="GO" id="GO:0006310">
    <property type="term" value="P:DNA recombination"/>
    <property type="evidence" value="ECO:0007669"/>
    <property type="project" value="InterPro"/>
</dbReference>
<dbReference type="InterPro" id="IPR014001">
    <property type="entry name" value="Helicase_ATP-bd"/>
</dbReference>
<organism evidence="15 16">
    <name type="scientific">Fodinibius sediminis</name>
    <dbReference type="NCBI Taxonomy" id="1214077"/>
    <lineage>
        <taxon>Bacteria</taxon>
        <taxon>Pseudomonadati</taxon>
        <taxon>Balneolota</taxon>
        <taxon>Balneolia</taxon>
        <taxon>Balneolales</taxon>
        <taxon>Balneolaceae</taxon>
        <taxon>Fodinibius</taxon>
    </lineage>
</organism>
<dbReference type="Pfam" id="PF00271">
    <property type="entry name" value="Helicase_C"/>
    <property type="match status" value="1"/>
</dbReference>
<keyword evidence="6" id="KW-0067">ATP-binding</keyword>
<evidence type="ECO:0000313" key="15">
    <source>
        <dbReference type="EMBL" id="SMO56596.1"/>
    </source>
</evidence>
<keyword evidence="4" id="KW-0378">Hydrolase</keyword>
<evidence type="ECO:0000256" key="2">
    <source>
        <dbReference type="ARBA" id="ARBA00022723"/>
    </source>
</evidence>
<dbReference type="SMART" id="SM00487">
    <property type="entry name" value="DEXDc"/>
    <property type="match status" value="1"/>
</dbReference>
<dbReference type="CDD" id="cd17920">
    <property type="entry name" value="DEXHc_RecQ"/>
    <property type="match status" value="1"/>
</dbReference>
<protein>
    <recommendedName>
        <fullName evidence="11">ATP-dependent DNA helicase RecQ</fullName>
        <ecNumber evidence="10">5.6.2.4</ecNumber>
    </recommendedName>
    <alternativeName>
        <fullName evidence="12">DNA 3'-5' helicase RecQ</fullName>
    </alternativeName>
</protein>
<feature type="domain" description="Helicase ATP-binding" evidence="13">
    <location>
        <begin position="73"/>
        <end position="242"/>
    </location>
</feature>
<sequence>MIISSVKKYKKYFTVSPKKVVELLGYNLDFSADHSLSEQDLWLMNKSKMEKARHILKNRWGYPAFREGQEEAVNAVLERKNTLVLFPTGGGKSLCYQLPAIMLDGMTVVISPLVALMQDQVQQLRERGIAATFINSTLSTWEIEQRLANARNGMYKLLYCAPERLQSPLWQAELPKLDLSFIAVDEAHCISEWGHDFRPSYREIRPAFESVDGSVSWIALTATATPEVRADIQDNLGFEDPVIVSKGFERPNLKWWVTATPKKDKKLLEAVSQAGERGSGLVYGGTRRNCERLAREISNRLELKAEAYHAGIEAEERQRIQQQWVDGELPLVVATSAFGMGIDKADCRYVIHYVMPYTLEAYYQQAGRAGRDGVESFPLLLFKSSDLITAEQRIKDSYPEKKQLQHLYDALCDSLDLAVGAEMEKMQQVSLDALATRSGFSKRISRSALNVLSHLSIIQLVERINPQIGIHFVASRDYIRTVITEAKNQRKAIFLDTLLRQFGGEAFGEMKFIDFDYLQQKLNVSPNAVKKGLQILQDHEQLLQFEVTGALPLVKIVDGRRSSLGLSKAELERHRNTLLKKLDYMRGYIQTEHCREVYIRQYFGEEAVKPCGHCDNCLKGQTSDYHFGNSDLLSIRQALEKGGKTVAQLCRQFGWRRERVKKSLSHLIREEKVVERSEKYFWRDHQM</sequence>
<dbReference type="GO" id="GO:0016787">
    <property type="term" value="F:hydrolase activity"/>
    <property type="evidence" value="ECO:0007669"/>
    <property type="project" value="UniProtKB-KW"/>
</dbReference>
<dbReference type="Pfam" id="PF16124">
    <property type="entry name" value="RecQ_Zn_bind"/>
    <property type="match status" value="1"/>
</dbReference>
<dbReference type="GO" id="GO:0006281">
    <property type="term" value="P:DNA repair"/>
    <property type="evidence" value="ECO:0007669"/>
    <property type="project" value="TreeGrafter"/>
</dbReference>